<evidence type="ECO:0000256" key="1">
    <source>
        <dbReference type="ARBA" id="ARBA00004172"/>
    </source>
</evidence>
<dbReference type="InterPro" id="IPR036915">
    <property type="entry name" value="Cyclin-like_sf"/>
</dbReference>
<dbReference type="GO" id="GO:0008270">
    <property type="term" value="F:zinc ion binding"/>
    <property type="evidence" value="ECO:0007669"/>
    <property type="project" value="UniProtKB-KW"/>
</dbReference>
<feature type="compositionally biased region" description="Polar residues" evidence="8">
    <location>
        <begin position="281"/>
        <end position="301"/>
    </location>
</feature>
<keyword evidence="7" id="KW-0653">Protein transport</keyword>
<feature type="domain" description="C2" evidence="9">
    <location>
        <begin position="1"/>
        <end position="122"/>
    </location>
</feature>
<keyword evidence="6" id="KW-0862">Zinc</keyword>
<name>A0AA88RZC2_TACVA</name>
<feature type="compositionally biased region" description="Acidic residues" evidence="8">
    <location>
        <begin position="197"/>
        <end position="206"/>
    </location>
</feature>
<feature type="compositionally biased region" description="Acidic residues" evidence="8">
    <location>
        <begin position="1650"/>
        <end position="1660"/>
    </location>
</feature>
<feature type="compositionally biased region" description="Basic and acidic residues" evidence="8">
    <location>
        <begin position="1185"/>
        <end position="1194"/>
    </location>
</feature>
<evidence type="ECO:0000256" key="5">
    <source>
        <dbReference type="ARBA" id="ARBA00022771"/>
    </source>
</evidence>
<evidence type="ECO:0000256" key="3">
    <source>
        <dbReference type="ARBA" id="ARBA00022553"/>
    </source>
</evidence>
<feature type="compositionally biased region" description="Polar residues" evidence="8">
    <location>
        <begin position="229"/>
        <end position="247"/>
    </location>
</feature>
<comment type="caution">
    <text evidence="11">The sequence shown here is derived from an EMBL/GenBank/DDBJ whole genome shotgun (WGS) entry which is preliminary data.</text>
</comment>
<sequence length="1685" mass="196005">MSLADQSLQFFPVSARVSVLRARGLRIKGKDGTNDAYTALQAGRETFRTPVAEKLAEPVWGGNDAAFIFTLPADGARTEDVVPLQVRVFHRVPLGADKLLGLTVVNVHELRQNSARENPQWFKLLNKAGKADKARGEVLLDIQFLKSSMSVSMIDLSDKSHSRLGKFKDKLRGKKKDGLSDSASAILPSVTQILTDSEGEMDGETEGESKKEKKKNKLKSLFVPKSNMKRNSLSQSMSSLKTLPDKNSSISSSTSSGLNVDASEGKKKKKFTFLTHKRNGSTDSKASNHSDLTFGSANQNPPQQPDICINGSHVYREQNQPEEVQEMEEDEEGENEEEEESWTREEEEQKRLEEEKRREIEEERMRKEKEQHRKVEDEKERIRHEREKEEQRRRKEEEENERIMMEREKEEERRRMEDKEKERIRMEKEREEHRRKMAEEKERIRMEREKEEEERRRLEEEEKERIRMEREKEEQRRKMAEEKERIRIEKEREEERRRMEEEEKERIRMEREKEEQRRRMAEEEKERIRMEREKEEQRRRMEEEEKERIRMEREKEEQRRRMAEEEKERIRMEREKEEQRRRMEEEEKERIRMEREKEEQRRRMEEEEKERIRMEREKEEQQRRIDAEERDMSWIEKEEIKRMLEEEESMRMKREKEEQMRRLEEEQKKKEVEAEELRRKMAEEKDRKRAEEDEKMRIAEEERKKEEKKRAERERMMAEEKKLREEKRIETERRLANEKKAREEEERKVAEEKEKQRKEEQVREEKERKRRKEEEQELRNMEMEERKKKEKQMREEQERLGMEETLFEESVISQSTDFTRSARISAKPSVSVSQPSMANTNPFLDDDLDAGIFISIEEKTAKKGHAPLPPQLTGTNVASGGVPKQLSHSKEVSKRQAPQPPGMLKMTREGVVKAGFDLGARKERQHESNVLSVSQDDNQVVTNPFTCDEPVPVKHKRPAPKPGSGISASKDLGNILTERTSHLEKIGSASSSKDNPPKDITLEDVRDDLTDELSKKEERLKHIIEPDTAKPNAPSLANWDLFPEPLVCRTEGLPTMERSQRKPRAPLPPNKPKRTGDHSTQHQQQGLTYKTNFDQAQENATVSSMETPANNAPTLSTVSSSTFNSLHDKSQVMRPCASGLVETGSGSRLGKVVPNDAGEVREEVAPTSVIRQHAVKPLSTAQKQPETHESRVTDKTQPNTKAVEAVMKGPYSQLTQAELISLALRQQEQISQRDTRIQELEQYIDNLVVRVMEEKPSILMNLNTKNKSICANGVTFLVILNYLVMSPSCSQCGSSSVVEDELYSQTQWVCQDCGSVISEGTLTTTLSDEQHSTAVPYYLTTEVTKKPCPNLIKGLVRVRSLCRILRLSKQMESDVTSLYELAYKHPQFLSGHLMKKEMLGGSCVLSVCRQNNWPVAMGTISMLLDAEPASVGTVYHELNKALNIQNTTACSFTELLESHCHEYKLSPSDVPDVFAESVERLLQRSTALLELAADVWLVTGRQPLPLLTACVYVAWQSLKPMARMKCTLNKFCEIARLPKLKQSGVTRRDTAVRRVNELREALCKLGRALPWLRGGTVEPGSVCTLVDDILSYRRTLMLQAVRSCELEEDAEEQSETSSEEVHSGKRHLFLPPSARNPKRKRPYSPGPDVTGDENISDTEIESYIRSPEEVKVYQKVQKKLTEDKK</sequence>
<feature type="compositionally biased region" description="Basic and acidic residues" evidence="8">
    <location>
        <begin position="995"/>
        <end position="1009"/>
    </location>
</feature>
<evidence type="ECO:0000256" key="2">
    <source>
        <dbReference type="ARBA" id="ARBA00022448"/>
    </source>
</evidence>
<feature type="compositionally biased region" description="Polar residues" evidence="8">
    <location>
        <begin position="928"/>
        <end position="945"/>
    </location>
</feature>
<dbReference type="Gene3D" id="1.10.472.10">
    <property type="entry name" value="Cyclin-like"/>
    <property type="match status" value="2"/>
</dbReference>
<evidence type="ECO:0000256" key="7">
    <source>
        <dbReference type="ARBA" id="ARBA00022927"/>
    </source>
</evidence>
<evidence type="ECO:0000313" key="12">
    <source>
        <dbReference type="Proteomes" id="UP001187315"/>
    </source>
</evidence>
<keyword evidence="5" id="KW-0863">Zinc-finger</keyword>
<feature type="domain" description="FIP-RBD" evidence="10">
    <location>
        <begin position="1200"/>
        <end position="1262"/>
    </location>
</feature>
<dbReference type="InterPro" id="IPR037245">
    <property type="entry name" value="FIP-RBD_C_sf"/>
</dbReference>
<protein>
    <submittedName>
        <fullName evidence="11">Uncharacterized protein</fullName>
    </submittedName>
</protein>
<dbReference type="SUPFAM" id="SSF57783">
    <property type="entry name" value="Zinc beta-ribbon"/>
    <property type="match status" value="1"/>
</dbReference>
<keyword evidence="2" id="KW-0813">Transport</keyword>
<feature type="compositionally biased region" description="Acidic residues" evidence="8">
    <location>
        <begin position="1609"/>
        <end position="1618"/>
    </location>
</feature>
<dbReference type="Pfam" id="PF09457">
    <property type="entry name" value="RBD-FIP"/>
    <property type="match status" value="1"/>
</dbReference>
<evidence type="ECO:0000256" key="8">
    <source>
        <dbReference type="SAM" id="MobiDB-lite"/>
    </source>
</evidence>
<feature type="region of interest" description="Disordered" evidence="8">
    <location>
        <begin position="194"/>
        <end position="440"/>
    </location>
</feature>
<feature type="region of interest" description="Disordered" evidence="8">
    <location>
        <begin position="1100"/>
        <end position="1121"/>
    </location>
</feature>
<dbReference type="PANTHER" id="PTHR15746">
    <property type="entry name" value="RAB11-RELATED"/>
    <property type="match status" value="1"/>
</dbReference>
<feature type="region of interest" description="Disordered" evidence="8">
    <location>
        <begin position="1054"/>
        <end position="1085"/>
    </location>
</feature>
<comment type="subcellular location">
    <subcellularLocation>
        <location evidence="1">Recycling endosome</location>
    </subcellularLocation>
</comment>
<dbReference type="SMART" id="SM00239">
    <property type="entry name" value="C2"/>
    <property type="match status" value="1"/>
</dbReference>
<feature type="region of interest" description="Disordered" evidence="8">
    <location>
        <begin position="493"/>
        <end position="844"/>
    </location>
</feature>
<gene>
    <name evidence="11" type="ORF">Q7C36_020252</name>
</gene>
<dbReference type="SUPFAM" id="SSF144270">
    <property type="entry name" value="Eferin C-derminal domain-like"/>
    <property type="match status" value="1"/>
</dbReference>
<dbReference type="GO" id="GO:0031267">
    <property type="term" value="F:small GTPase binding"/>
    <property type="evidence" value="ECO:0007669"/>
    <property type="project" value="InterPro"/>
</dbReference>
<dbReference type="Proteomes" id="UP001187315">
    <property type="component" value="Unassembled WGS sequence"/>
</dbReference>
<evidence type="ECO:0000259" key="9">
    <source>
        <dbReference type="PROSITE" id="PS50004"/>
    </source>
</evidence>
<dbReference type="GO" id="GO:0015031">
    <property type="term" value="P:protein transport"/>
    <property type="evidence" value="ECO:0007669"/>
    <property type="project" value="UniProtKB-KW"/>
</dbReference>
<keyword evidence="3" id="KW-0597">Phosphoprotein</keyword>
<dbReference type="InterPro" id="IPR054078">
    <property type="entry name" value="BRF2-like_C"/>
</dbReference>
<feature type="region of interest" description="Disordered" evidence="8">
    <location>
        <begin position="863"/>
        <end position="1009"/>
    </location>
</feature>
<feature type="compositionally biased region" description="Acidic residues" evidence="8">
    <location>
        <begin position="323"/>
        <end position="340"/>
    </location>
</feature>
<organism evidence="11 12">
    <name type="scientific">Tachysurus vachellii</name>
    <name type="common">Darkbarbel catfish</name>
    <name type="synonym">Pelteobagrus vachellii</name>
    <dbReference type="NCBI Taxonomy" id="175792"/>
    <lineage>
        <taxon>Eukaryota</taxon>
        <taxon>Metazoa</taxon>
        <taxon>Chordata</taxon>
        <taxon>Craniata</taxon>
        <taxon>Vertebrata</taxon>
        <taxon>Euteleostomi</taxon>
        <taxon>Actinopterygii</taxon>
        <taxon>Neopterygii</taxon>
        <taxon>Teleostei</taxon>
        <taxon>Ostariophysi</taxon>
        <taxon>Siluriformes</taxon>
        <taxon>Bagridae</taxon>
        <taxon>Tachysurus</taxon>
    </lineage>
</organism>
<dbReference type="InterPro" id="IPR000008">
    <property type="entry name" value="C2_dom"/>
</dbReference>
<keyword evidence="12" id="KW-1185">Reference proteome</keyword>
<feature type="region of interest" description="Disordered" evidence="8">
    <location>
        <begin position="1171"/>
        <end position="1196"/>
    </location>
</feature>
<feature type="region of interest" description="Disordered" evidence="8">
    <location>
        <begin position="1609"/>
        <end position="1662"/>
    </location>
</feature>
<evidence type="ECO:0000256" key="4">
    <source>
        <dbReference type="ARBA" id="ARBA00022753"/>
    </source>
</evidence>
<proteinExistence type="predicted"/>
<feature type="compositionally biased region" description="Basic residues" evidence="8">
    <location>
        <begin position="266"/>
        <end position="279"/>
    </location>
</feature>
<dbReference type="GO" id="GO:0055037">
    <property type="term" value="C:recycling endosome"/>
    <property type="evidence" value="ECO:0007669"/>
    <property type="project" value="UniProtKB-SubCell"/>
</dbReference>
<dbReference type="SUPFAM" id="SSF49562">
    <property type="entry name" value="C2 domain (Calcium/lipid-binding domain, CaLB)"/>
    <property type="match status" value="1"/>
</dbReference>
<dbReference type="EMBL" id="JAVHJS010000021">
    <property type="protein sequence ID" value="KAK2823652.1"/>
    <property type="molecule type" value="Genomic_DNA"/>
</dbReference>
<evidence type="ECO:0000256" key="6">
    <source>
        <dbReference type="ARBA" id="ARBA00022833"/>
    </source>
</evidence>
<dbReference type="Gene3D" id="2.60.40.150">
    <property type="entry name" value="C2 domain"/>
    <property type="match status" value="1"/>
</dbReference>
<feature type="compositionally biased region" description="Basic and acidic residues" evidence="8">
    <location>
        <begin position="493"/>
        <end position="802"/>
    </location>
</feature>
<accession>A0AA88RZC2</accession>
<dbReference type="SUPFAM" id="SSF47954">
    <property type="entry name" value="Cyclin-like"/>
    <property type="match status" value="1"/>
</dbReference>
<dbReference type="GO" id="GO:0045055">
    <property type="term" value="P:regulated exocytosis"/>
    <property type="evidence" value="ECO:0007669"/>
    <property type="project" value="TreeGrafter"/>
</dbReference>
<dbReference type="Pfam" id="PF00168">
    <property type="entry name" value="C2"/>
    <property type="match status" value="1"/>
</dbReference>
<dbReference type="Pfam" id="PF21886">
    <property type="entry name" value="BRF2-like_C_cyclin_rpt"/>
    <property type="match status" value="1"/>
</dbReference>
<dbReference type="PROSITE" id="PS51511">
    <property type="entry name" value="FIP_RBD"/>
    <property type="match status" value="1"/>
</dbReference>
<dbReference type="InterPro" id="IPR019018">
    <property type="entry name" value="Rab-bd_FIP-RBD"/>
</dbReference>
<evidence type="ECO:0000259" key="10">
    <source>
        <dbReference type="PROSITE" id="PS51511"/>
    </source>
</evidence>
<keyword evidence="5" id="KW-0479">Metal-binding</keyword>
<dbReference type="InterPro" id="IPR037789">
    <property type="entry name" value="FIP_classI"/>
</dbReference>
<evidence type="ECO:0000313" key="11">
    <source>
        <dbReference type="EMBL" id="KAK2823652.1"/>
    </source>
</evidence>
<dbReference type="InterPro" id="IPR035892">
    <property type="entry name" value="C2_domain_sf"/>
</dbReference>
<reference evidence="11" key="1">
    <citation type="submission" date="2023-08" db="EMBL/GenBank/DDBJ databases">
        <title>Pelteobagrus vachellii genome.</title>
        <authorList>
            <person name="Liu H."/>
        </authorList>
    </citation>
    <scope>NUCLEOTIDE SEQUENCE</scope>
    <source>
        <strain evidence="11">PRFRI_2022a</strain>
        <tissue evidence="11">Muscle</tissue>
    </source>
</reference>
<feature type="compositionally biased region" description="Polar residues" evidence="8">
    <location>
        <begin position="828"/>
        <end position="842"/>
    </location>
</feature>
<dbReference type="PROSITE" id="PS50004">
    <property type="entry name" value="C2"/>
    <property type="match status" value="1"/>
</dbReference>
<feature type="compositionally biased region" description="Basic and acidic residues" evidence="8">
    <location>
        <begin position="341"/>
        <end position="440"/>
    </location>
</feature>
<keyword evidence="4" id="KW-0967">Endosome</keyword>
<dbReference type="Gene3D" id="2.20.25.10">
    <property type="match status" value="1"/>
</dbReference>
<dbReference type="PANTHER" id="PTHR15746:SF25">
    <property type="entry name" value="CALPONIN HOMOLOGY DOMAIN-CONTAINING PROTEIN DDB_G0272472 ISOFORM X1"/>
    <property type="match status" value="1"/>
</dbReference>
<dbReference type="Gene3D" id="1.20.5.2440">
    <property type="match status" value="1"/>
</dbReference>